<proteinExistence type="predicted"/>
<keyword evidence="2" id="KW-1185">Reference proteome</keyword>
<evidence type="ECO:0000313" key="1">
    <source>
        <dbReference type="EMBL" id="KAI0064464.1"/>
    </source>
</evidence>
<dbReference type="Proteomes" id="UP000814140">
    <property type="component" value="Unassembled WGS sequence"/>
</dbReference>
<reference evidence="1" key="2">
    <citation type="journal article" date="2022" name="New Phytol.">
        <title>Evolutionary transition to the ectomycorrhizal habit in the genomes of a hyperdiverse lineage of mushroom-forming fungi.</title>
        <authorList>
            <person name="Looney B."/>
            <person name="Miyauchi S."/>
            <person name="Morin E."/>
            <person name="Drula E."/>
            <person name="Courty P.E."/>
            <person name="Kohler A."/>
            <person name="Kuo A."/>
            <person name="LaButti K."/>
            <person name="Pangilinan J."/>
            <person name="Lipzen A."/>
            <person name="Riley R."/>
            <person name="Andreopoulos W."/>
            <person name="He G."/>
            <person name="Johnson J."/>
            <person name="Nolan M."/>
            <person name="Tritt A."/>
            <person name="Barry K.W."/>
            <person name="Grigoriev I.V."/>
            <person name="Nagy L.G."/>
            <person name="Hibbett D."/>
            <person name="Henrissat B."/>
            <person name="Matheny P.B."/>
            <person name="Labbe J."/>
            <person name="Martin F.M."/>
        </authorList>
    </citation>
    <scope>NUCLEOTIDE SEQUENCE</scope>
    <source>
        <strain evidence="1">HHB10654</strain>
    </source>
</reference>
<evidence type="ECO:0000313" key="2">
    <source>
        <dbReference type="Proteomes" id="UP000814140"/>
    </source>
</evidence>
<sequence length="105" mass="12671">MSARVATWRRLRRSYQPRVLITVFLVETSVDASRHRWKAQKTAYYPVLLYPVLRTESPVRRFPHPRCRTRPRPSFKPLHFQYSQTGRRERAGTHEVPLSKLFWCF</sequence>
<protein>
    <submittedName>
        <fullName evidence="1">Uncharacterized protein</fullName>
    </submittedName>
</protein>
<accession>A0ACB8T6H8</accession>
<dbReference type="EMBL" id="MU277198">
    <property type="protein sequence ID" value="KAI0064464.1"/>
    <property type="molecule type" value="Genomic_DNA"/>
</dbReference>
<gene>
    <name evidence="1" type="ORF">BV25DRAFT_238569</name>
</gene>
<organism evidence="1 2">
    <name type="scientific">Artomyces pyxidatus</name>
    <dbReference type="NCBI Taxonomy" id="48021"/>
    <lineage>
        <taxon>Eukaryota</taxon>
        <taxon>Fungi</taxon>
        <taxon>Dikarya</taxon>
        <taxon>Basidiomycota</taxon>
        <taxon>Agaricomycotina</taxon>
        <taxon>Agaricomycetes</taxon>
        <taxon>Russulales</taxon>
        <taxon>Auriscalpiaceae</taxon>
        <taxon>Artomyces</taxon>
    </lineage>
</organism>
<reference evidence="1" key="1">
    <citation type="submission" date="2021-03" db="EMBL/GenBank/DDBJ databases">
        <authorList>
            <consortium name="DOE Joint Genome Institute"/>
            <person name="Ahrendt S."/>
            <person name="Looney B.P."/>
            <person name="Miyauchi S."/>
            <person name="Morin E."/>
            <person name="Drula E."/>
            <person name="Courty P.E."/>
            <person name="Chicoki N."/>
            <person name="Fauchery L."/>
            <person name="Kohler A."/>
            <person name="Kuo A."/>
            <person name="Labutti K."/>
            <person name="Pangilinan J."/>
            <person name="Lipzen A."/>
            <person name="Riley R."/>
            <person name="Andreopoulos W."/>
            <person name="He G."/>
            <person name="Johnson J."/>
            <person name="Barry K.W."/>
            <person name="Grigoriev I.V."/>
            <person name="Nagy L."/>
            <person name="Hibbett D."/>
            <person name="Henrissat B."/>
            <person name="Matheny P.B."/>
            <person name="Labbe J."/>
            <person name="Martin F."/>
        </authorList>
    </citation>
    <scope>NUCLEOTIDE SEQUENCE</scope>
    <source>
        <strain evidence="1">HHB10654</strain>
    </source>
</reference>
<comment type="caution">
    <text evidence="1">The sequence shown here is derived from an EMBL/GenBank/DDBJ whole genome shotgun (WGS) entry which is preliminary data.</text>
</comment>
<name>A0ACB8T6H8_9AGAM</name>